<gene>
    <name evidence="2" type="ORF">SDC9_126201</name>
</gene>
<evidence type="ECO:0000313" key="2">
    <source>
        <dbReference type="EMBL" id="MPM79168.1"/>
    </source>
</evidence>
<evidence type="ECO:0000256" key="1">
    <source>
        <dbReference type="SAM" id="MobiDB-lite"/>
    </source>
</evidence>
<dbReference type="AlphaFoldDB" id="A0A645CQI9"/>
<feature type="region of interest" description="Disordered" evidence="1">
    <location>
        <begin position="43"/>
        <end position="63"/>
    </location>
</feature>
<organism evidence="2">
    <name type="scientific">bioreactor metagenome</name>
    <dbReference type="NCBI Taxonomy" id="1076179"/>
    <lineage>
        <taxon>unclassified sequences</taxon>
        <taxon>metagenomes</taxon>
        <taxon>ecological metagenomes</taxon>
    </lineage>
</organism>
<reference evidence="2" key="1">
    <citation type="submission" date="2019-08" db="EMBL/GenBank/DDBJ databases">
        <authorList>
            <person name="Kucharzyk K."/>
            <person name="Murdoch R.W."/>
            <person name="Higgins S."/>
            <person name="Loffler F."/>
        </authorList>
    </citation>
    <scope>NUCLEOTIDE SEQUENCE</scope>
</reference>
<sequence length="124" mass="13950">MIGVFFYAQERPGVKNTSEPCGNRKAPKIRLKRAFLGAYSCREGRSTPSWKSQQRTKEDGIRDPMNIIAGSPSFYKMAKRDNAALQREYSNGNGGKIVGFWLLERCEGVTTGVTFRRGEILKRG</sequence>
<name>A0A645CQI9_9ZZZZ</name>
<proteinExistence type="predicted"/>
<comment type="caution">
    <text evidence="2">The sequence shown here is derived from an EMBL/GenBank/DDBJ whole genome shotgun (WGS) entry which is preliminary data.</text>
</comment>
<dbReference type="EMBL" id="VSSQ01029162">
    <property type="protein sequence ID" value="MPM79168.1"/>
    <property type="molecule type" value="Genomic_DNA"/>
</dbReference>
<accession>A0A645CQI9</accession>
<protein>
    <submittedName>
        <fullName evidence="2">Uncharacterized protein</fullName>
    </submittedName>
</protein>